<gene>
    <name evidence="3" type="ORF">KA717_35505</name>
</gene>
<feature type="domain" description="Peptidase C51" evidence="2">
    <location>
        <begin position="39"/>
        <end position="121"/>
    </location>
</feature>
<dbReference type="InterPro" id="IPR038765">
    <property type="entry name" value="Papain-like_cys_pep_sf"/>
</dbReference>
<name>A0A977KVM9_9CYAN</name>
<proteinExistence type="predicted"/>
<dbReference type="SUPFAM" id="SSF54001">
    <property type="entry name" value="Cysteine proteinases"/>
    <property type="match status" value="1"/>
</dbReference>
<feature type="region of interest" description="Disordered" evidence="1">
    <location>
        <begin position="131"/>
        <end position="152"/>
    </location>
</feature>
<dbReference type="EMBL" id="CP073041">
    <property type="protein sequence ID" value="UXE60742.1"/>
    <property type="molecule type" value="Genomic_DNA"/>
</dbReference>
<dbReference type="Gene3D" id="3.90.1720.10">
    <property type="entry name" value="endopeptidase domain like (from Nostoc punctiforme)"/>
    <property type="match status" value="1"/>
</dbReference>
<sequence>MTTAQQVLQVAANEIGYKEQPLGSDHTKYGVWFGIDPAPWAAMFVSYCFYMAGLPLPITTPKGFAFHPYAAKWFKEHGWWDTAPQVGDVVFFDWQADGSADHVGIVEKVNPDNSIVAIRGNVENQVCRRSSSTGMMGYGRPPYTSTTNNEPH</sequence>
<feature type="compositionally biased region" description="Polar residues" evidence="1">
    <location>
        <begin position="143"/>
        <end position="152"/>
    </location>
</feature>
<dbReference type="Pfam" id="PF05257">
    <property type="entry name" value="CHAP"/>
    <property type="match status" value="1"/>
</dbReference>
<accession>A0A977KVM9</accession>
<organism evidence="3">
    <name type="scientific">Woronichinia naegeliana WA131</name>
    <dbReference type="NCBI Taxonomy" id="2824559"/>
    <lineage>
        <taxon>Bacteria</taxon>
        <taxon>Bacillati</taxon>
        <taxon>Cyanobacteriota</taxon>
        <taxon>Cyanophyceae</taxon>
        <taxon>Synechococcales</taxon>
        <taxon>Coelosphaeriaceae</taxon>
        <taxon>Woronichinia</taxon>
    </lineage>
</organism>
<dbReference type="AlphaFoldDB" id="A0A977KVM9"/>
<evidence type="ECO:0000259" key="2">
    <source>
        <dbReference type="Pfam" id="PF05257"/>
    </source>
</evidence>
<evidence type="ECO:0000256" key="1">
    <source>
        <dbReference type="SAM" id="MobiDB-lite"/>
    </source>
</evidence>
<reference evidence="3" key="1">
    <citation type="submission" date="2021-04" db="EMBL/GenBank/DDBJ databases">
        <title>Genome sequence of Woronichinia naegeliana from Washington state freshwater lake bloom.</title>
        <authorList>
            <person name="Dreher T.W."/>
        </authorList>
    </citation>
    <scope>NUCLEOTIDE SEQUENCE</scope>
    <source>
        <strain evidence="3">WA131</strain>
    </source>
</reference>
<protein>
    <submittedName>
        <fullName evidence="3">CHAP domain-containing protein</fullName>
    </submittedName>
</protein>
<dbReference type="KEGG" id="wna:KA717_35505"/>
<dbReference type="InterPro" id="IPR007921">
    <property type="entry name" value="CHAP_dom"/>
</dbReference>
<evidence type="ECO:0000313" key="3">
    <source>
        <dbReference type="EMBL" id="UXE60742.1"/>
    </source>
</evidence>
<dbReference type="Proteomes" id="UP001065613">
    <property type="component" value="Chromosome"/>
</dbReference>